<keyword evidence="3" id="KW-1185">Reference proteome</keyword>
<feature type="transmembrane region" description="Helical" evidence="1">
    <location>
        <begin position="7"/>
        <end position="29"/>
    </location>
</feature>
<feature type="transmembrane region" description="Helical" evidence="1">
    <location>
        <begin position="49"/>
        <end position="69"/>
    </location>
</feature>
<dbReference type="EMBL" id="VUJU01000762">
    <property type="protein sequence ID" value="KAF0768487.1"/>
    <property type="molecule type" value="Genomic_DNA"/>
</dbReference>
<dbReference type="Proteomes" id="UP000478052">
    <property type="component" value="Unassembled WGS sequence"/>
</dbReference>
<reference evidence="2 3" key="1">
    <citation type="submission" date="2019-08" db="EMBL/GenBank/DDBJ databases">
        <title>Whole genome of Aphis craccivora.</title>
        <authorList>
            <person name="Voronova N.V."/>
            <person name="Shulinski R.S."/>
            <person name="Bandarenka Y.V."/>
            <person name="Zhorov D.G."/>
            <person name="Warner D."/>
        </authorList>
    </citation>
    <scope>NUCLEOTIDE SEQUENCE [LARGE SCALE GENOMIC DNA]</scope>
    <source>
        <strain evidence="2">180601</strain>
        <tissue evidence="2">Whole Body</tissue>
    </source>
</reference>
<evidence type="ECO:0000313" key="2">
    <source>
        <dbReference type="EMBL" id="KAF0768487.1"/>
    </source>
</evidence>
<evidence type="ECO:0000313" key="3">
    <source>
        <dbReference type="Proteomes" id="UP000478052"/>
    </source>
</evidence>
<keyword evidence="1" id="KW-0472">Membrane</keyword>
<keyword evidence="1" id="KW-1133">Transmembrane helix</keyword>
<accession>A0A6G0ZCC2</accession>
<proteinExistence type="predicted"/>
<comment type="caution">
    <text evidence="2">The sequence shown here is derived from an EMBL/GenBank/DDBJ whole genome shotgun (WGS) entry which is preliminary data.</text>
</comment>
<keyword evidence="1" id="KW-0812">Transmembrane</keyword>
<organism evidence="2 3">
    <name type="scientific">Aphis craccivora</name>
    <name type="common">Cowpea aphid</name>
    <dbReference type="NCBI Taxonomy" id="307492"/>
    <lineage>
        <taxon>Eukaryota</taxon>
        <taxon>Metazoa</taxon>
        <taxon>Ecdysozoa</taxon>
        <taxon>Arthropoda</taxon>
        <taxon>Hexapoda</taxon>
        <taxon>Insecta</taxon>
        <taxon>Pterygota</taxon>
        <taxon>Neoptera</taxon>
        <taxon>Paraneoptera</taxon>
        <taxon>Hemiptera</taxon>
        <taxon>Sternorrhyncha</taxon>
        <taxon>Aphidomorpha</taxon>
        <taxon>Aphidoidea</taxon>
        <taxon>Aphididae</taxon>
        <taxon>Aphidini</taxon>
        <taxon>Aphis</taxon>
        <taxon>Aphis</taxon>
    </lineage>
</organism>
<protein>
    <submittedName>
        <fullName evidence="2">Tetraspanin-4-like</fullName>
    </submittedName>
</protein>
<dbReference type="AlphaFoldDB" id="A0A6G0ZCC2"/>
<gene>
    <name evidence="2" type="ORF">FWK35_00002058</name>
</gene>
<name>A0A6G0ZCC2_APHCR</name>
<evidence type="ECO:0000256" key="1">
    <source>
        <dbReference type="SAM" id="Phobius"/>
    </source>
</evidence>
<sequence>MIPYYYLYLFHVFKSQISGVGVLWIAYFMDKNIYKWSDFIDSSLTTVPQILTAVGLLLLVVAIICTFRAPKNIKCQLTMTTKLLIVQADLPTVFRRALRKKWQINGIDR</sequence>